<gene>
    <name evidence="6" type="ORF">C0Q70_06449</name>
</gene>
<sequence>MASNRILPETMCRLKIRSRAIYPDGVTTPSPIHLTGNNSFFEQETPPCHYPFVVDLHRARQSTQPSDILSLRNNLNIQYRDDTSLEYSDVDMAAHRHRGGRENDFLPAWRTFALRTNDFSAFILVNMRHLQVPRPEDLTTCSIHNELRYRKATNIERSSVRPCQRLTDAGETTPSPPQTQSPRRLFHVIRQDRLANWAKARGISRETLEVLKGQGIMSVQDMLLLDLHLLEESEILTWEQCQVLGRAVDELLYTDDDSSMAMHPTDTDLDTTRPLAEKTHLSISDEEIDDQWAETWEISQETLAVLHAQGLTVTRELMELDISLLAQSDLVPPGQCLRIERAREQLLRTCDLMKSQTESDLKNTSSSQLVPEEGELARWAEDHDISPETVMLLQDQGVNTLEELQRLDLCILQESDLLPEDQYVLFAQAKEEQLSKLDESSFSTSFSCDDDSDNISYIKSSNLTDNHFPENEGDNSTESMKEVDVAVLETLNVDPACECEQLVGSSDDLMRTDEETSTLTLQYEDMIQCTTHQTAADGQENVIRFFLVGKTGSGKSTTGNTILGQERFVNEVCFSSVTSECSFEWCERDGKVIEITDSPGLCDTKRLAEDVASDVVQAVACMHPGPTAILYIIAIGRYTEEDQGVYERVKSLLDDRVTDYIIIIFTRGDELVRKGRTIQDVLNKAPDNLVTALEECGHRYVVFDNMADDKQPQVDRLLQEVCKLSEAHRGLPYTCPRYCYVGEKMDKELERRLQKVEEAEVKRKKYVQEMEEKTKQAQEEAKKEKKEFERKEKERADLVKKTKAESEKKMADLMKKLEKQQVSAEKQRQKEADLIQKMKREQDEFQRRMERSKREDLDRLQKKNMELQRRLEEQASYNRRLKEQEEELRRLKQEVSQQKSPSLCSVM</sequence>
<protein>
    <recommendedName>
        <fullName evidence="5">AIG1-type G domain-containing protein</fullName>
    </recommendedName>
</protein>
<feature type="compositionally biased region" description="Basic and acidic residues" evidence="4">
    <location>
        <begin position="777"/>
        <end position="873"/>
    </location>
</feature>
<evidence type="ECO:0000256" key="1">
    <source>
        <dbReference type="ARBA" id="ARBA00008535"/>
    </source>
</evidence>
<dbReference type="InterPro" id="IPR045058">
    <property type="entry name" value="GIMA/IAN/Toc"/>
</dbReference>
<evidence type="ECO:0000313" key="6">
    <source>
        <dbReference type="EMBL" id="PVD35168.1"/>
    </source>
</evidence>
<feature type="domain" description="AIG1-type G" evidence="5">
    <location>
        <begin position="540"/>
        <end position="742"/>
    </location>
</feature>
<keyword evidence="3" id="KW-0342">GTP-binding</keyword>
<evidence type="ECO:0000259" key="5">
    <source>
        <dbReference type="PROSITE" id="PS51720"/>
    </source>
</evidence>
<dbReference type="EMBL" id="PZQS01000003">
    <property type="protein sequence ID" value="PVD35168.1"/>
    <property type="molecule type" value="Genomic_DNA"/>
</dbReference>
<dbReference type="STRING" id="400727.A0A2T7PP32"/>
<keyword evidence="7" id="KW-1185">Reference proteome</keyword>
<reference evidence="6 7" key="1">
    <citation type="submission" date="2018-04" db="EMBL/GenBank/DDBJ databases">
        <title>The genome of golden apple snail Pomacea canaliculata provides insight into stress tolerance and invasive adaptation.</title>
        <authorList>
            <person name="Liu C."/>
            <person name="Liu B."/>
            <person name="Ren Y."/>
            <person name="Zhang Y."/>
            <person name="Wang H."/>
            <person name="Li S."/>
            <person name="Jiang F."/>
            <person name="Yin L."/>
            <person name="Zhang G."/>
            <person name="Qian W."/>
            <person name="Fan W."/>
        </authorList>
    </citation>
    <scope>NUCLEOTIDE SEQUENCE [LARGE SCALE GENOMIC DNA]</scope>
    <source>
        <strain evidence="6">SZHN2017</strain>
        <tissue evidence="6">Muscle</tissue>
    </source>
</reference>
<dbReference type="InterPro" id="IPR027417">
    <property type="entry name" value="P-loop_NTPase"/>
</dbReference>
<evidence type="ECO:0000256" key="4">
    <source>
        <dbReference type="SAM" id="MobiDB-lite"/>
    </source>
</evidence>
<dbReference type="PANTHER" id="PTHR10903:SF184">
    <property type="entry name" value="GTP-BINDING PROTEIN A"/>
    <property type="match status" value="1"/>
</dbReference>
<dbReference type="FunFam" id="3.40.50.300:FF:000366">
    <property type="entry name" value="GTPase, IMAP family member 2"/>
    <property type="match status" value="1"/>
</dbReference>
<evidence type="ECO:0000313" key="7">
    <source>
        <dbReference type="Proteomes" id="UP000245119"/>
    </source>
</evidence>
<comment type="caution">
    <text evidence="6">The sequence shown here is derived from an EMBL/GenBank/DDBJ whole genome shotgun (WGS) entry which is preliminary data.</text>
</comment>
<evidence type="ECO:0000256" key="3">
    <source>
        <dbReference type="ARBA" id="ARBA00023134"/>
    </source>
</evidence>
<keyword evidence="2" id="KW-0547">Nucleotide-binding</keyword>
<dbReference type="GO" id="GO:0005525">
    <property type="term" value="F:GTP binding"/>
    <property type="evidence" value="ECO:0007669"/>
    <property type="project" value="UniProtKB-KW"/>
</dbReference>
<evidence type="ECO:0000256" key="2">
    <source>
        <dbReference type="ARBA" id="ARBA00022741"/>
    </source>
</evidence>
<proteinExistence type="inferred from homology"/>
<dbReference type="Proteomes" id="UP000245119">
    <property type="component" value="Linkage Group LG3"/>
</dbReference>
<name>A0A2T7PP32_POMCA</name>
<dbReference type="PANTHER" id="PTHR10903">
    <property type="entry name" value="GTPASE, IMAP FAMILY MEMBER-RELATED"/>
    <property type="match status" value="1"/>
</dbReference>
<dbReference type="SUPFAM" id="SSF52540">
    <property type="entry name" value="P-loop containing nucleoside triphosphate hydrolases"/>
    <property type="match status" value="1"/>
</dbReference>
<dbReference type="PROSITE" id="PS51720">
    <property type="entry name" value="G_AIG1"/>
    <property type="match status" value="1"/>
</dbReference>
<dbReference type="InterPro" id="IPR006703">
    <property type="entry name" value="G_AIG1"/>
</dbReference>
<dbReference type="OrthoDB" id="8954335at2759"/>
<accession>A0A2T7PP32</accession>
<organism evidence="6 7">
    <name type="scientific">Pomacea canaliculata</name>
    <name type="common">Golden apple snail</name>
    <dbReference type="NCBI Taxonomy" id="400727"/>
    <lineage>
        <taxon>Eukaryota</taxon>
        <taxon>Metazoa</taxon>
        <taxon>Spiralia</taxon>
        <taxon>Lophotrochozoa</taxon>
        <taxon>Mollusca</taxon>
        <taxon>Gastropoda</taxon>
        <taxon>Caenogastropoda</taxon>
        <taxon>Architaenioglossa</taxon>
        <taxon>Ampullarioidea</taxon>
        <taxon>Ampullariidae</taxon>
        <taxon>Pomacea</taxon>
    </lineage>
</organism>
<comment type="similarity">
    <text evidence="1">Belongs to the TRAFAC class TrmE-Era-EngA-EngB-Septin-like GTPase superfamily. AIG1/Toc34/Toc159-like paraseptin GTPase family. IAN subfamily.</text>
</comment>
<dbReference type="Gene3D" id="3.40.50.300">
    <property type="entry name" value="P-loop containing nucleotide triphosphate hydrolases"/>
    <property type="match status" value="1"/>
</dbReference>
<feature type="region of interest" description="Disordered" evidence="4">
    <location>
        <begin position="777"/>
        <end position="907"/>
    </location>
</feature>
<feature type="compositionally biased region" description="Basic and acidic residues" evidence="4">
    <location>
        <begin position="880"/>
        <end position="893"/>
    </location>
</feature>
<dbReference type="AlphaFoldDB" id="A0A2T7PP32"/>
<feature type="compositionally biased region" description="Polar residues" evidence="4">
    <location>
        <begin position="895"/>
        <end position="907"/>
    </location>
</feature>
<dbReference type="Pfam" id="PF04548">
    <property type="entry name" value="AIG1"/>
    <property type="match status" value="1"/>
</dbReference>